<comment type="caution">
    <text evidence="2">The sequence shown here is derived from an EMBL/GenBank/DDBJ whole genome shotgun (WGS) entry which is preliminary data.</text>
</comment>
<feature type="compositionally biased region" description="Polar residues" evidence="1">
    <location>
        <begin position="375"/>
        <end position="385"/>
    </location>
</feature>
<feature type="compositionally biased region" description="Polar residues" evidence="1">
    <location>
        <begin position="100"/>
        <end position="110"/>
    </location>
</feature>
<sequence length="620" mass="67696">MGSRFSKKSKVQPESRTASRFYSLRELGHGTDKTEGDVPNTARVRSKSNGWTDDQEQHQTSSKTSVHTSSFSSASSFTTASSSASSSNMKVLNQKVGRGTSFNSLPQTVETSSSGLNNNTATSSTSGSDLMVVPSRKHSSSPDIHSIKAQPTSNTIPTSHSDIGVIPSRRPRHFQSKSSPQTTCTNLPQSSNSITNKVTSTDEEQHLNTQYAPTAASSKTLESSANPTVLESNKDNPPSSGDLEVAYLSNKPISSVVSTSSSSEVEQAISSGAELHISETSSTPMRHLNNDQAAGENIVLQGRPNDTLRPGVDEHAHEERDRRRLSNKGAVASNGPQTKVSASKIESHKRQGEQFDIASLFSPKVNHDIPASPWARQSSHTTSLNEDQRGKTCVNTNSKSTNASISNNALQYQKNWFDSIFCRVETSPTANADRSQWDTQSTFSTTSSTKSRKSSNEMDKRRVSFGTTTTITCLESDETSSISSYSSNNSKTLSSRPSSSHESSNVPLIAISRADLHHDQSLSTTSRSINEERRKRVQEKLKQRTTISPHQHFESVRFHRNNPSCYQPHHRTTNKTGYSTFSPSSSSHRYTLSVSSSSSTDGYHRSGQTRETSGFDQRVK</sequence>
<protein>
    <submittedName>
        <fullName evidence="2">Uncharacterized protein</fullName>
    </submittedName>
</protein>
<feature type="compositionally biased region" description="Basic and acidic residues" evidence="1">
    <location>
        <begin position="26"/>
        <end position="36"/>
    </location>
</feature>
<feature type="compositionally biased region" description="Basic and acidic residues" evidence="1">
    <location>
        <begin position="311"/>
        <end position="324"/>
    </location>
</feature>
<feature type="region of interest" description="Disordered" evidence="1">
    <location>
        <begin position="1"/>
        <end position="244"/>
    </location>
</feature>
<feature type="region of interest" description="Disordered" evidence="1">
    <location>
        <begin position="301"/>
        <end position="351"/>
    </location>
</feature>
<feature type="region of interest" description="Disordered" evidence="1">
    <location>
        <begin position="480"/>
        <end position="620"/>
    </location>
</feature>
<proteinExistence type="predicted"/>
<feature type="compositionally biased region" description="Low complexity" evidence="1">
    <location>
        <begin position="60"/>
        <end position="87"/>
    </location>
</feature>
<reference evidence="2 3" key="1">
    <citation type="journal article" date="2018" name="BMC Genomics">
        <title>The genome of Naegleria lovaniensis, the basis for a comparative approach to unravel pathogenicity factors of the human pathogenic amoeba N. fowleri.</title>
        <authorList>
            <person name="Liechti N."/>
            <person name="Schurch N."/>
            <person name="Bruggmann R."/>
            <person name="Wittwer M."/>
        </authorList>
    </citation>
    <scope>NUCLEOTIDE SEQUENCE [LARGE SCALE GENOMIC DNA]</scope>
    <source>
        <strain evidence="2 3">ATCC 30569</strain>
    </source>
</reference>
<name>A0AA88GUC5_NAELO</name>
<feature type="compositionally biased region" description="Low complexity" evidence="1">
    <location>
        <begin position="579"/>
        <end position="599"/>
    </location>
</feature>
<dbReference type="Proteomes" id="UP000816034">
    <property type="component" value="Unassembled WGS sequence"/>
</dbReference>
<evidence type="ECO:0000313" key="3">
    <source>
        <dbReference type="Proteomes" id="UP000816034"/>
    </source>
</evidence>
<feature type="compositionally biased region" description="Polar residues" evidence="1">
    <location>
        <begin position="149"/>
        <end position="161"/>
    </location>
</feature>
<evidence type="ECO:0000256" key="1">
    <source>
        <dbReference type="SAM" id="MobiDB-lite"/>
    </source>
</evidence>
<accession>A0AA88GUC5</accession>
<feature type="compositionally biased region" description="Polar residues" evidence="1">
    <location>
        <begin position="609"/>
        <end position="620"/>
    </location>
</feature>
<organism evidence="2 3">
    <name type="scientific">Naegleria lovaniensis</name>
    <name type="common">Amoeba</name>
    <dbReference type="NCBI Taxonomy" id="51637"/>
    <lineage>
        <taxon>Eukaryota</taxon>
        <taxon>Discoba</taxon>
        <taxon>Heterolobosea</taxon>
        <taxon>Tetramitia</taxon>
        <taxon>Eutetramitia</taxon>
        <taxon>Vahlkampfiidae</taxon>
        <taxon>Naegleria</taxon>
    </lineage>
</organism>
<feature type="compositionally biased region" description="Basic and acidic residues" evidence="1">
    <location>
        <begin position="529"/>
        <end position="542"/>
    </location>
</feature>
<dbReference type="GeneID" id="68094663"/>
<feature type="region of interest" description="Disordered" evidence="1">
    <location>
        <begin position="368"/>
        <end position="392"/>
    </location>
</feature>
<feature type="compositionally biased region" description="Low complexity" evidence="1">
    <location>
        <begin position="480"/>
        <end position="504"/>
    </location>
</feature>
<feature type="compositionally biased region" description="Polar residues" evidence="1">
    <location>
        <begin position="207"/>
        <end position="239"/>
    </location>
</feature>
<feature type="compositionally biased region" description="Polar residues" evidence="1">
    <location>
        <begin position="176"/>
        <end position="199"/>
    </location>
</feature>
<dbReference type="EMBL" id="PYSW02000015">
    <property type="protein sequence ID" value="KAG2386463.1"/>
    <property type="molecule type" value="Genomic_DNA"/>
</dbReference>
<dbReference type="AlphaFoldDB" id="A0AA88GUC5"/>
<gene>
    <name evidence="2" type="ORF">C9374_002207</name>
</gene>
<feature type="region of interest" description="Disordered" evidence="1">
    <location>
        <begin position="429"/>
        <end position="463"/>
    </location>
</feature>
<feature type="compositionally biased region" description="Basic residues" evidence="1">
    <location>
        <begin position="1"/>
        <end position="10"/>
    </location>
</feature>
<feature type="compositionally biased region" description="Low complexity" evidence="1">
    <location>
        <begin position="439"/>
        <end position="449"/>
    </location>
</feature>
<feature type="compositionally biased region" description="Low complexity" evidence="1">
    <location>
        <begin position="111"/>
        <end position="128"/>
    </location>
</feature>
<dbReference type="RefSeq" id="XP_044550455.1">
    <property type="nucleotide sequence ID" value="XM_044691600.1"/>
</dbReference>
<keyword evidence="3" id="KW-1185">Reference proteome</keyword>
<evidence type="ECO:0000313" key="2">
    <source>
        <dbReference type="EMBL" id="KAG2386463.1"/>
    </source>
</evidence>
<feature type="compositionally biased region" description="Polar residues" evidence="1">
    <location>
        <begin position="429"/>
        <end position="438"/>
    </location>
</feature>